<organism evidence="8 9">
    <name type="scientific">Clostridium facile</name>
    <dbReference type="NCBI Taxonomy" id="2763035"/>
    <lineage>
        <taxon>Bacteria</taxon>
        <taxon>Bacillati</taxon>
        <taxon>Bacillota</taxon>
        <taxon>Clostridia</taxon>
        <taxon>Eubacteriales</taxon>
        <taxon>Clostridiaceae</taxon>
        <taxon>Clostridium</taxon>
    </lineage>
</organism>
<dbReference type="CDD" id="cd02573">
    <property type="entry name" value="PseudoU_synth_EcTruB"/>
    <property type="match status" value="1"/>
</dbReference>
<evidence type="ECO:0000313" key="8">
    <source>
        <dbReference type="EMBL" id="MBC5787869.1"/>
    </source>
</evidence>
<dbReference type="InterPro" id="IPR002501">
    <property type="entry name" value="PsdUridine_synth_N"/>
</dbReference>
<dbReference type="InterPro" id="IPR020103">
    <property type="entry name" value="PsdUridine_synth_cat_dom_sf"/>
</dbReference>
<dbReference type="InterPro" id="IPR032819">
    <property type="entry name" value="TruB_C"/>
</dbReference>
<sequence length="296" mass="33156">MDGIICINKPEGFTSFDVVAKLRGMTKIKKIGHSGTLDPMATGVLPVFIGRATRAIDLMPDHRKRYTASFQLGQTTDTLDRTGTILSSCPSQISLEGLKETLSQFQGVISQFPPMYSAVKVNGQRLYDLARQGKEIERKPRQVEIYGLNLLEFSPEEQIGKIDVFCSKGTYIRSLCDDIGKKLGVGAVLTDLVRTQAGCFCLEDCFTLEQIQKMKDQETLEKALISVERLFSKFPKIQLNPIQTRMFSNGVKLDLKRIHWQQSIEEQAVYGAQGEFLGIAIPNMETSELVIRKLLI</sequence>
<dbReference type="NCBIfam" id="TIGR00431">
    <property type="entry name" value="TruB"/>
    <property type="match status" value="1"/>
</dbReference>
<dbReference type="InterPro" id="IPR014780">
    <property type="entry name" value="tRNA_psdUridine_synth_TruB"/>
</dbReference>
<proteinExistence type="inferred from homology"/>
<comment type="caution">
    <text evidence="8">The sequence shown here is derived from an EMBL/GenBank/DDBJ whole genome shotgun (WGS) entry which is preliminary data.</text>
</comment>
<evidence type="ECO:0000256" key="1">
    <source>
        <dbReference type="ARBA" id="ARBA00000385"/>
    </source>
</evidence>
<evidence type="ECO:0000313" key="9">
    <source>
        <dbReference type="Proteomes" id="UP000649151"/>
    </source>
</evidence>
<evidence type="ECO:0000256" key="2">
    <source>
        <dbReference type="ARBA" id="ARBA00005642"/>
    </source>
</evidence>
<reference evidence="8 9" key="1">
    <citation type="submission" date="2020-08" db="EMBL/GenBank/DDBJ databases">
        <title>Genome public.</title>
        <authorList>
            <person name="Liu C."/>
            <person name="Sun Q."/>
        </authorList>
    </citation>
    <scope>NUCLEOTIDE SEQUENCE [LARGE SCALE GENOMIC DNA]</scope>
    <source>
        <strain evidence="8 9">NSJ-27</strain>
    </source>
</reference>
<evidence type="ECO:0000256" key="4">
    <source>
        <dbReference type="ARBA" id="ARBA00023235"/>
    </source>
</evidence>
<dbReference type="PANTHER" id="PTHR13767:SF2">
    <property type="entry name" value="PSEUDOURIDYLATE SYNTHASE TRUB1"/>
    <property type="match status" value="1"/>
</dbReference>
<comment type="similarity">
    <text evidence="2 5">Belongs to the pseudouridine synthase TruB family. Type 1 subfamily.</text>
</comment>
<dbReference type="Gene3D" id="3.30.2350.10">
    <property type="entry name" value="Pseudouridine synthase"/>
    <property type="match status" value="1"/>
</dbReference>
<dbReference type="Proteomes" id="UP000649151">
    <property type="component" value="Unassembled WGS sequence"/>
</dbReference>
<comment type="catalytic activity">
    <reaction evidence="1 5">
        <text>uridine(55) in tRNA = pseudouridine(55) in tRNA</text>
        <dbReference type="Rhea" id="RHEA:42532"/>
        <dbReference type="Rhea" id="RHEA-COMP:10101"/>
        <dbReference type="Rhea" id="RHEA-COMP:10102"/>
        <dbReference type="ChEBI" id="CHEBI:65314"/>
        <dbReference type="ChEBI" id="CHEBI:65315"/>
        <dbReference type="EC" id="5.4.99.25"/>
    </reaction>
</comment>
<dbReference type="Pfam" id="PF16198">
    <property type="entry name" value="TruB_C_2"/>
    <property type="match status" value="1"/>
</dbReference>
<name>A0ABR7IRU8_9CLOT</name>
<evidence type="ECO:0000256" key="3">
    <source>
        <dbReference type="ARBA" id="ARBA00022694"/>
    </source>
</evidence>
<evidence type="ECO:0000256" key="5">
    <source>
        <dbReference type="HAMAP-Rule" id="MF_01080"/>
    </source>
</evidence>
<keyword evidence="3 5" id="KW-0819">tRNA processing</keyword>
<feature type="domain" description="Pseudouridine synthase II N-terminal" evidence="6">
    <location>
        <begin position="23"/>
        <end position="172"/>
    </location>
</feature>
<dbReference type="EC" id="5.4.99.25" evidence="5"/>
<dbReference type="EMBL" id="JACOQK010000001">
    <property type="protein sequence ID" value="MBC5787869.1"/>
    <property type="molecule type" value="Genomic_DNA"/>
</dbReference>
<keyword evidence="9" id="KW-1185">Reference proteome</keyword>
<feature type="domain" description="tRNA pseudouridylate synthase B C-terminal" evidence="7">
    <location>
        <begin position="173"/>
        <end position="231"/>
    </location>
</feature>
<gene>
    <name evidence="5 8" type="primary">truB</name>
    <name evidence="8" type="ORF">H8Z77_07550</name>
</gene>
<protein>
    <recommendedName>
        <fullName evidence="5">tRNA pseudouridine synthase B</fullName>
        <ecNumber evidence="5">5.4.99.25</ecNumber>
    </recommendedName>
    <alternativeName>
        <fullName evidence="5">tRNA pseudouridine(55) synthase</fullName>
        <shortName evidence="5">Psi55 synthase</shortName>
    </alternativeName>
    <alternativeName>
        <fullName evidence="5">tRNA pseudouridylate synthase</fullName>
    </alternativeName>
    <alternativeName>
        <fullName evidence="5">tRNA-uridine isomerase</fullName>
    </alternativeName>
</protein>
<evidence type="ECO:0000259" key="6">
    <source>
        <dbReference type="Pfam" id="PF01509"/>
    </source>
</evidence>
<feature type="active site" description="Nucleophile" evidence="5">
    <location>
        <position position="38"/>
    </location>
</feature>
<comment type="function">
    <text evidence="5">Responsible for synthesis of pseudouridine from uracil-55 in the psi GC loop of transfer RNAs.</text>
</comment>
<dbReference type="Pfam" id="PF01509">
    <property type="entry name" value="TruB_N"/>
    <property type="match status" value="1"/>
</dbReference>
<evidence type="ECO:0000259" key="7">
    <source>
        <dbReference type="Pfam" id="PF16198"/>
    </source>
</evidence>
<accession>A0ABR7IRU8</accession>
<dbReference type="RefSeq" id="WP_069987327.1">
    <property type="nucleotide sequence ID" value="NZ_JACOQK010000001.1"/>
</dbReference>
<dbReference type="SUPFAM" id="SSF55120">
    <property type="entry name" value="Pseudouridine synthase"/>
    <property type="match status" value="1"/>
</dbReference>
<dbReference type="HAMAP" id="MF_01080">
    <property type="entry name" value="TruB_bact"/>
    <property type="match status" value="1"/>
</dbReference>
<dbReference type="PANTHER" id="PTHR13767">
    <property type="entry name" value="TRNA-PSEUDOURIDINE SYNTHASE"/>
    <property type="match status" value="1"/>
</dbReference>
<keyword evidence="4 5" id="KW-0413">Isomerase</keyword>